<dbReference type="Gene3D" id="2.60.40.1120">
    <property type="entry name" value="Carboxypeptidase-like, regulatory domain"/>
    <property type="match status" value="1"/>
</dbReference>
<dbReference type="GO" id="GO:0009279">
    <property type="term" value="C:cell outer membrane"/>
    <property type="evidence" value="ECO:0007669"/>
    <property type="project" value="UniProtKB-SubCell"/>
</dbReference>
<name>A0AAJ6BF08_9BACT</name>
<feature type="region of interest" description="Disordered" evidence="7">
    <location>
        <begin position="386"/>
        <end position="405"/>
    </location>
</feature>
<keyword evidence="9" id="KW-0378">Hydrolase</keyword>
<dbReference type="SUPFAM" id="SSF49464">
    <property type="entry name" value="Carboxypeptidase regulatory domain-like"/>
    <property type="match status" value="1"/>
</dbReference>
<feature type="compositionally biased region" description="Polar residues" evidence="7">
    <location>
        <begin position="389"/>
        <end position="403"/>
    </location>
</feature>
<comment type="subcellular location">
    <subcellularLocation>
        <location evidence="1">Cell outer membrane</location>
        <topology evidence="1">Multi-pass membrane protein</topology>
    </subcellularLocation>
</comment>
<keyword evidence="5" id="KW-0472">Membrane</keyword>
<dbReference type="GO" id="GO:0015344">
    <property type="term" value="F:siderophore uptake transmembrane transporter activity"/>
    <property type="evidence" value="ECO:0007669"/>
    <property type="project" value="TreeGrafter"/>
</dbReference>
<evidence type="ECO:0000256" key="4">
    <source>
        <dbReference type="ARBA" id="ARBA00022692"/>
    </source>
</evidence>
<evidence type="ECO:0000256" key="1">
    <source>
        <dbReference type="ARBA" id="ARBA00004571"/>
    </source>
</evidence>
<dbReference type="EMBL" id="CP119311">
    <property type="protein sequence ID" value="WEK33757.1"/>
    <property type="molecule type" value="Genomic_DNA"/>
</dbReference>
<evidence type="ECO:0000313" key="9">
    <source>
        <dbReference type="EMBL" id="WEK33757.1"/>
    </source>
</evidence>
<feature type="domain" description="TonB-dependent transporter Oar-like beta-barrel" evidence="8">
    <location>
        <begin position="235"/>
        <end position="1020"/>
    </location>
</feature>
<organism evidence="9 10">
    <name type="scientific">Candidatus Pseudobacter hemicellulosilyticus</name>
    <dbReference type="NCBI Taxonomy" id="3121375"/>
    <lineage>
        <taxon>Bacteria</taxon>
        <taxon>Pseudomonadati</taxon>
        <taxon>Bacteroidota</taxon>
        <taxon>Chitinophagia</taxon>
        <taxon>Chitinophagales</taxon>
        <taxon>Chitinophagaceae</taxon>
        <taxon>Pseudobacter</taxon>
    </lineage>
</organism>
<evidence type="ECO:0000256" key="3">
    <source>
        <dbReference type="ARBA" id="ARBA00022452"/>
    </source>
</evidence>
<dbReference type="Pfam" id="PF13620">
    <property type="entry name" value="CarboxypepD_reg"/>
    <property type="match status" value="1"/>
</dbReference>
<reference evidence="9" key="1">
    <citation type="submission" date="2023-03" db="EMBL/GenBank/DDBJ databases">
        <title>Andean soil-derived lignocellulolytic bacterial consortium as a source of novel taxa and putative plastic-active enzymes.</title>
        <authorList>
            <person name="Diaz-Garcia L."/>
            <person name="Chuvochina M."/>
            <person name="Feuerriegel G."/>
            <person name="Bunk B."/>
            <person name="Sproer C."/>
            <person name="Streit W.R."/>
            <person name="Rodriguez L.M."/>
            <person name="Overmann J."/>
            <person name="Jimenez D.J."/>
        </authorList>
    </citation>
    <scope>NUCLEOTIDE SEQUENCE</scope>
    <source>
        <strain evidence="9">MAG 7</strain>
    </source>
</reference>
<dbReference type="Pfam" id="PF25183">
    <property type="entry name" value="OMP_b-brl_4"/>
    <property type="match status" value="1"/>
</dbReference>
<keyword evidence="9" id="KW-0121">Carboxypeptidase</keyword>
<keyword evidence="6" id="KW-0998">Cell outer membrane</keyword>
<keyword evidence="9" id="KW-0645">Protease</keyword>
<evidence type="ECO:0000259" key="8">
    <source>
        <dbReference type="Pfam" id="PF25183"/>
    </source>
</evidence>
<evidence type="ECO:0000256" key="7">
    <source>
        <dbReference type="SAM" id="MobiDB-lite"/>
    </source>
</evidence>
<dbReference type="Gene3D" id="2.40.170.20">
    <property type="entry name" value="TonB-dependent receptor, beta-barrel domain"/>
    <property type="match status" value="1"/>
</dbReference>
<dbReference type="AlphaFoldDB" id="A0AAJ6BF08"/>
<evidence type="ECO:0000313" key="10">
    <source>
        <dbReference type="Proteomes" id="UP001220610"/>
    </source>
</evidence>
<dbReference type="InterPro" id="IPR008969">
    <property type="entry name" value="CarboxyPept-like_regulatory"/>
</dbReference>
<dbReference type="GO" id="GO:0044718">
    <property type="term" value="P:siderophore transmembrane transport"/>
    <property type="evidence" value="ECO:0007669"/>
    <property type="project" value="TreeGrafter"/>
</dbReference>
<dbReference type="SUPFAM" id="SSF56935">
    <property type="entry name" value="Porins"/>
    <property type="match status" value="1"/>
</dbReference>
<keyword evidence="3" id="KW-1134">Transmembrane beta strand</keyword>
<evidence type="ECO:0000256" key="2">
    <source>
        <dbReference type="ARBA" id="ARBA00022448"/>
    </source>
</evidence>
<dbReference type="PANTHER" id="PTHR30069">
    <property type="entry name" value="TONB-DEPENDENT OUTER MEMBRANE RECEPTOR"/>
    <property type="match status" value="1"/>
</dbReference>
<evidence type="ECO:0000256" key="5">
    <source>
        <dbReference type="ARBA" id="ARBA00023136"/>
    </source>
</evidence>
<proteinExistence type="predicted"/>
<keyword evidence="2" id="KW-0813">Transport</keyword>
<accession>A0AAJ6BF08</accession>
<sequence length="1087" mass="119205">MRRTTVYFLTLLLLICGLGGYAQVTTSSIGGVVKGSNNELLSGASVTITHEPTGAVYNAQTRTGGRFDVLNIPPGGPYTIKASFVGYNQFTRTEVNIPLGEKFEITIELSASSTELESVLVVSNRKSATEKVGASTNISRRVIANMPNVSRSLSNLTRMTPQANGNSFAGMNYRFNNITIDGSLFNNNFGRSGDGQVPGGASSAISVDAIDQVQVNIAPYDVRQAGFTGAGINAVTRRGTNNWYGTAYGFYRNQDFNGTKVLGQEVTNVARSTKIYGGSIGGPIIKNKLFFFVNYEQEKKTAPPTAITVASRPGNESDPNRSPVLATDLDRLKQHLISTYQYDPGGYEGYDFETDNKKFTGRLDWNISNRHRLTARYTWSETNDDDMVNASSGPPTNIANRLSNGRRGGKSGGIAYTGTNFKNNYKANSAVLELNSNFSNTVSNQLIASYTHLAPVRVPNTSFPFVDIMRAGDLNNVYISFGTDLFSYENKIDDKAYNVANNVTLNLGRHTVTLGASFDYMTFENSFAAYGGPSYYRFASIDDFINDAAPIAFGVSYSPTNRTGITPAAAKFAQGGLYMQDAFAVNEKFKLTYGVRFDLPFYPYDPPTNTALKAITFKDEDGNDEHFDVSKWPKSRLLVSPRVGFTYDPEGDKSIIVRGGTGIFTGRIPFIWLVNQVGDNGVLRIIEQKTGAAAAAIKFNADRTAYIPTNIPADPGATIPSGGPSYSATAEDFKMPQTWRSNLAVDKKLGENYVLTIEALYTRMINNVYARNANLGADTGRRADGRPMYVQNLNSNIGQMTILDNINKGSSTVLTAQLSKTFSRNWEATVAYTYTYAQDVAIGTSDQAASGWTTNNIVMNPNKPELGYSNFSIPHRVMASGSYRFEYMKGNMATTIGFFYTGASQDRFHYRYGANINGDGATNDIVFIPADPKTLNFQASYTPVSGGPAYTAQQQRDAFAAFVENDKYLKKHKGQFMDRYGATLPWFHSLDLRLLQDFSVKAGNKKHTMQVSVDAINFLNLLSSDWGHRYVYNFGSFQDQALLGVGSGNTAANPVYTFNPGITRAYQPDYSTNSTWGIQLGLRYIFN</sequence>
<dbReference type="Proteomes" id="UP001220610">
    <property type="component" value="Chromosome"/>
</dbReference>
<gene>
    <name evidence="9" type="ORF">P0Y53_14795</name>
</gene>
<protein>
    <submittedName>
        <fullName evidence="9">Carboxypeptidase regulatory-like domain-containing protein</fullName>
    </submittedName>
</protein>
<dbReference type="InterPro" id="IPR036942">
    <property type="entry name" value="Beta-barrel_TonB_sf"/>
</dbReference>
<dbReference type="GO" id="GO:0004180">
    <property type="term" value="F:carboxypeptidase activity"/>
    <property type="evidence" value="ECO:0007669"/>
    <property type="project" value="UniProtKB-KW"/>
</dbReference>
<keyword evidence="4" id="KW-0812">Transmembrane</keyword>
<dbReference type="PANTHER" id="PTHR30069:SF46">
    <property type="entry name" value="OAR PROTEIN"/>
    <property type="match status" value="1"/>
</dbReference>
<evidence type="ECO:0000256" key="6">
    <source>
        <dbReference type="ARBA" id="ARBA00023237"/>
    </source>
</evidence>
<dbReference type="InterPro" id="IPR039426">
    <property type="entry name" value="TonB-dep_rcpt-like"/>
</dbReference>
<dbReference type="InterPro" id="IPR057601">
    <property type="entry name" value="Oar-like_b-barrel"/>
</dbReference>